<evidence type="ECO:0000313" key="8">
    <source>
        <dbReference type="Proteomes" id="UP000037069"/>
    </source>
</evidence>
<evidence type="ECO:0000256" key="5">
    <source>
        <dbReference type="SAM" id="MobiDB-lite"/>
    </source>
</evidence>
<keyword evidence="1" id="KW-0479">Metal-binding</keyword>
<dbReference type="PANTHER" id="PTHR20922">
    <property type="entry name" value="DNL-TYPE ZINC FINGER PROTEIN"/>
    <property type="match status" value="1"/>
</dbReference>
<evidence type="ECO:0000256" key="2">
    <source>
        <dbReference type="ARBA" id="ARBA00022771"/>
    </source>
</evidence>
<dbReference type="PROSITE" id="PS51501">
    <property type="entry name" value="ZF_DNL"/>
    <property type="match status" value="1"/>
</dbReference>
<dbReference type="GO" id="GO:0051087">
    <property type="term" value="F:protein-folding chaperone binding"/>
    <property type="evidence" value="ECO:0007669"/>
    <property type="project" value="TreeGrafter"/>
</dbReference>
<evidence type="ECO:0000259" key="6">
    <source>
        <dbReference type="PROSITE" id="PS51501"/>
    </source>
</evidence>
<comment type="caution">
    <text evidence="7">The sequence shown here is derived from an EMBL/GenBank/DDBJ whole genome shotgun (WGS) entry which is preliminary data.</text>
</comment>
<dbReference type="STRING" id="7375.A0A0L0C1K1"/>
<proteinExistence type="predicted"/>
<feature type="compositionally biased region" description="Low complexity" evidence="5">
    <location>
        <begin position="108"/>
        <end position="124"/>
    </location>
</feature>
<dbReference type="GO" id="GO:0050821">
    <property type="term" value="P:protein stabilization"/>
    <property type="evidence" value="ECO:0007669"/>
    <property type="project" value="TreeGrafter"/>
</dbReference>
<name>A0A0L0C1K1_LUCCU</name>
<dbReference type="InterPro" id="IPR007853">
    <property type="entry name" value="Znf_DNL-typ"/>
</dbReference>
<dbReference type="AlphaFoldDB" id="A0A0L0C1K1"/>
<feature type="non-terminal residue" evidence="7">
    <location>
        <position position="1"/>
    </location>
</feature>
<dbReference type="GO" id="GO:0005739">
    <property type="term" value="C:mitochondrion"/>
    <property type="evidence" value="ECO:0007669"/>
    <property type="project" value="TreeGrafter"/>
</dbReference>
<evidence type="ECO:0000256" key="3">
    <source>
        <dbReference type="ARBA" id="ARBA00022833"/>
    </source>
</evidence>
<organism evidence="7 8">
    <name type="scientific">Lucilia cuprina</name>
    <name type="common">Green bottle fly</name>
    <name type="synonym">Australian sheep blowfly</name>
    <dbReference type="NCBI Taxonomy" id="7375"/>
    <lineage>
        <taxon>Eukaryota</taxon>
        <taxon>Metazoa</taxon>
        <taxon>Ecdysozoa</taxon>
        <taxon>Arthropoda</taxon>
        <taxon>Hexapoda</taxon>
        <taxon>Insecta</taxon>
        <taxon>Pterygota</taxon>
        <taxon>Neoptera</taxon>
        <taxon>Endopterygota</taxon>
        <taxon>Diptera</taxon>
        <taxon>Brachycera</taxon>
        <taxon>Muscomorpha</taxon>
        <taxon>Oestroidea</taxon>
        <taxon>Calliphoridae</taxon>
        <taxon>Luciliinae</taxon>
        <taxon>Lucilia</taxon>
    </lineage>
</organism>
<keyword evidence="2 4" id="KW-0863">Zinc-finger</keyword>
<evidence type="ECO:0000256" key="4">
    <source>
        <dbReference type="PROSITE-ProRule" id="PRU00834"/>
    </source>
</evidence>
<gene>
    <name evidence="7" type="ORF">FF38_08929</name>
</gene>
<dbReference type="GO" id="GO:0008270">
    <property type="term" value="F:zinc ion binding"/>
    <property type="evidence" value="ECO:0007669"/>
    <property type="project" value="UniProtKB-KW"/>
</dbReference>
<evidence type="ECO:0000313" key="7">
    <source>
        <dbReference type="EMBL" id="KNC26238.1"/>
    </source>
</evidence>
<dbReference type="InterPro" id="IPR024158">
    <property type="entry name" value="Mt_import_TIM15"/>
</dbReference>
<evidence type="ECO:0000256" key="1">
    <source>
        <dbReference type="ARBA" id="ARBA00022723"/>
    </source>
</evidence>
<dbReference type="EMBL" id="JRES01001001">
    <property type="protein sequence ID" value="KNC26238.1"/>
    <property type="molecule type" value="Genomic_DNA"/>
</dbReference>
<dbReference type="OrthoDB" id="512667at2759"/>
<accession>A0A0L0C1K1</accession>
<dbReference type="Proteomes" id="UP000037069">
    <property type="component" value="Unassembled WGS sequence"/>
</dbReference>
<keyword evidence="8" id="KW-1185">Reference proteome</keyword>
<dbReference type="Pfam" id="PF05180">
    <property type="entry name" value="zf-DNL"/>
    <property type="match status" value="1"/>
</dbReference>
<dbReference type="GO" id="GO:0030150">
    <property type="term" value="P:protein import into mitochondrial matrix"/>
    <property type="evidence" value="ECO:0007669"/>
    <property type="project" value="TreeGrafter"/>
</dbReference>
<feature type="domain" description="DNL-type" evidence="6">
    <location>
        <begin position="1"/>
        <end position="74"/>
    </location>
</feature>
<protein>
    <recommendedName>
        <fullName evidence="6">DNL-type domain-containing protein</fullName>
    </recommendedName>
</protein>
<dbReference type="PANTHER" id="PTHR20922:SF13">
    <property type="entry name" value="DNL-TYPE ZINC FINGER PROTEIN"/>
    <property type="match status" value="1"/>
</dbReference>
<feature type="non-terminal residue" evidence="7">
    <location>
        <position position="176"/>
    </location>
</feature>
<dbReference type="GO" id="GO:0006457">
    <property type="term" value="P:protein folding"/>
    <property type="evidence" value="ECO:0007669"/>
    <property type="project" value="TreeGrafter"/>
</dbReference>
<keyword evidence="3" id="KW-0862">Zinc</keyword>
<reference evidence="7 8" key="1">
    <citation type="journal article" date="2015" name="Nat. Commun.">
        <title>Lucilia cuprina genome unlocks parasitic fly biology to underpin future interventions.</title>
        <authorList>
            <person name="Anstead C.A."/>
            <person name="Korhonen P.K."/>
            <person name="Young N.D."/>
            <person name="Hall R.S."/>
            <person name="Jex A.R."/>
            <person name="Murali S.C."/>
            <person name="Hughes D.S."/>
            <person name="Lee S.F."/>
            <person name="Perry T."/>
            <person name="Stroehlein A.J."/>
            <person name="Ansell B.R."/>
            <person name="Breugelmans B."/>
            <person name="Hofmann A."/>
            <person name="Qu J."/>
            <person name="Dugan S."/>
            <person name="Lee S.L."/>
            <person name="Chao H."/>
            <person name="Dinh H."/>
            <person name="Han Y."/>
            <person name="Doddapaneni H.V."/>
            <person name="Worley K.C."/>
            <person name="Muzny D.M."/>
            <person name="Ioannidis P."/>
            <person name="Waterhouse R.M."/>
            <person name="Zdobnov E.M."/>
            <person name="James P.J."/>
            <person name="Bagnall N.H."/>
            <person name="Kotze A.C."/>
            <person name="Gibbs R.A."/>
            <person name="Richards S."/>
            <person name="Batterham P."/>
            <person name="Gasser R.B."/>
        </authorList>
    </citation>
    <scope>NUCLEOTIDE SEQUENCE [LARGE SCALE GENOMIC DNA]</scope>
    <source>
        <strain evidence="7 8">LS</strain>
        <tissue evidence="7">Full body</tissue>
    </source>
</reference>
<sequence>SEAAYTSGVVILQCDGCSVNHLIIDNLGWFANTKGKTFDEVLAENSDSVKVIKVNENVDDVAYTLENQTITVTRRRTVKRCIQMTSEEHLHFETKMLSAMEDNIMLLPGMSSEGPPEPPSNGVEKQTPSPRHVEKVLSLNTIYQKAVEDAINSHRDSIVLGSRSCCKRGTKPTTSY</sequence>
<feature type="region of interest" description="Disordered" evidence="5">
    <location>
        <begin position="108"/>
        <end position="132"/>
    </location>
</feature>